<proteinExistence type="predicted"/>
<feature type="transmembrane region" description="Helical" evidence="1">
    <location>
        <begin position="64"/>
        <end position="82"/>
    </location>
</feature>
<dbReference type="Proteomes" id="UP000176608">
    <property type="component" value="Unassembled WGS sequence"/>
</dbReference>
<name>A0A1F4UR05_UNCKA</name>
<dbReference type="AlphaFoldDB" id="A0A1F4UR05"/>
<keyword evidence="1" id="KW-0472">Membrane</keyword>
<keyword evidence="1" id="KW-1133">Transmembrane helix</keyword>
<sequence length="148" mass="16694">MYPTTSAQKQVPRSTSPYLYGLIIILSTIFLRNAGFVIAIIFVSIFHNKKYKARMESSIKIKVAVTYSLTKGMINVLFFGGLQNSYRVLQNYAPNITAAGQTTLAIFTVIHKVTTIAFDFILVYLILLLTEKIYSKWQGRRSTQSPSV</sequence>
<protein>
    <submittedName>
        <fullName evidence="2">Uncharacterized protein</fullName>
    </submittedName>
</protein>
<evidence type="ECO:0000313" key="3">
    <source>
        <dbReference type="Proteomes" id="UP000176608"/>
    </source>
</evidence>
<comment type="caution">
    <text evidence="2">The sequence shown here is derived from an EMBL/GenBank/DDBJ whole genome shotgun (WGS) entry which is preliminary data.</text>
</comment>
<gene>
    <name evidence="2" type="ORF">A2886_00180</name>
</gene>
<reference evidence="2 3" key="1">
    <citation type="journal article" date="2016" name="Nat. Commun.">
        <title>Thousands of microbial genomes shed light on interconnected biogeochemical processes in an aquifer system.</title>
        <authorList>
            <person name="Anantharaman K."/>
            <person name="Brown C.T."/>
            <person name="Hug L.A."/>
            <person name="Sharon I."/>
            <person name="Castelle C.J."/>
            <person name="Probst A.J."/>
            <person name="Thomas B.C."/>
            <person name="Singh A."/>
            <person name="Wilkins M.J."/>
            <person name="Karaoz U."/>
            <person name="Brodie E.L."/>
            <person name="Williams K.H."/>
            <person name="Hubbard S.S."/>
            <person name="Banfield J.F."/>
        </authorList>
    </citation>
    <scope>NUCLEOTIDE SEQUENCE [LARGE SCALE GENOMIC DNA]</scope>
</reference>
<accession>A0A1F4UR05</accession>
<evidence type="ECO:0000313" key="2">
    <source>
        <dbReference type="EMBL" id="OGC47346.1"/>
    </source>
</evidence>
<feature type="transmembrane region" description="Helical" evidence="1">
    <location>
        <begin position="102"/>
        <end position="130"/>
    </location>
</feature>
<feature type="transmembrane region" description="Helical" evidence="1">
    <location>
        <begin position="20"/>
        <end position="43"/>
    </location>
</feature>
<evidence type="ECO:0000256" key="1">
    <source>
        <dbReference type="SAM" id="Phobius"/>
    </source>
</evidence>
<keyword evidence="1" id="KW-0812">Transmembrane</keyword>
<organism evidence="2 3">
    <name type="scientific">candidate division WWE3 bacterium RIFCSPHIGHO2_01_FULL_42_13</name>
    <dbReference type="NCBI Taxonomy" id="1802617"/>
    <lineage>
        <taxon>Bacteria</taxon>
        <taxon>Katanobacteria</taxon>
    </lineage>
</organism>
<dbReference type="EMBL" id="MEVA01000013">
    <property type="protein sequence ID" value="OGC47346.1"/>
    <property type="molecule type" value="Genomic_DNA"/>
</dbReference>